<sequence>MYLYFSNTTLVITLLTIGGIYSFRCDRRPYGSTTQASPSDGRFQLSILENENNAYIPEQVYTVIIAVTDDDSRFTSFMISAEGDSKPDPRNPRKTISLFPGELRPHNYATAKFSERCLYSVEQAMNSYKSAVEVYWQAPSSGSGCVTLRAMVVENDELWYEDGTPLTKRLCEDLRQPDDIAPQINEDCQICDEAKYELSFTGIWSRNTHPRLYPENDWTPRYSDLVGASHTIDYILWSPGTEASEGFRELAEYANSSSLEAEIRAKIGDGVRTIIKGKGHGYRKMNNPSSAFFRTDKDHHLVSAAIGIHPSPDWFLGVSRFELCQEDNTWLQERELNLYPWDAGTDSGVSYESPNIATYPKDAVSRVQMSSYDKNSPFYETDMKQLTPFGKLHIKLIRTYHRECEESLEEEEKEQTTELATESTTTESEPELEETEEPEETEVSKLEEPEPPSRYQNTEINDDLRRVAPLVIDSEASEDCPMSQWQDWSPCEGVCEDGKLIGYKWRERYHLVDGIPVEKYDPHIKHSQRKEVSKFCKKHYEVFERIECEGDCSDSDIESEEEEPEIKVQRRIMPKIIPGSHWRSNKRELYKTRN</sequence>
<keyword evidence="2" id="KW-1185">Reference proteome</keyword>
<name>A0ACC1CX00_9NEOP</name>
<organism evidence="1 2">
    <name type="scientific">Dendrolimus kikuchii</name>
    <dbReference type="NCBI Taxonomy" id="765133"/>
    <lineage>
        <taxon>Eukaryota</taxon>
        <taxon>Metazoa</taxon>
        <taxon>Ecdysozoa</taxon>
        <taxon>Arthropoda</taxon>
        <taxon>Hexapoda</taxon>
        <taxon>Insecta</taxon>
        <taxon>Pterygota</taxon>
        <taxon>Neoptera</taxon>
        <taxon>Endopterygota</taxon>
        <taxon>Lepidoptera</taxon>
        <taxon>Glossata</taxon>
        <taxon>Ditrysia</taxon>
        <taxon>Bombycoidea</taxon>
        <taxon>Lasiocampidae</taxon>
        <taxon>Dendrolimus</taxon>
    </lineage>
</organism>
<protein>
    <submittedName>
        <fullName evidence="1">Uncharacterized protein</fullName>
    </submittedName>
</protein>
<accession>A0ACC1CX00</accession>
<dbReference type="Proteomes" id="UP000824533">
    <property type="component" value="Linkage Group LG15"/>
</dbReference>
<gene>
    <name evidence="1" type="ORF">K1T71_008956</name>
</gene>
<evidence type="ECO:0000313" key="2">
    <source>
        <dbReference type="Proteomes" id="UP000824533"/>
    </source>
</evidence>
<evidence type="ECO:0000313" key="1">
    <source>
        <dbReference type="EMBL" id="KAJ0175797.1"/>
    </source>
</evidence>
<reference evidence="1 2" key="1">
    <citation type="journal article" date="2021" name="Front. Genet.">
        <title>Chromosome-Level Genome Assembly Reveals Significant Gene Expansion in the Toll and IMD Signaling Pathways of Dendrolimus kikuchii.</title>
        <authorList>
            <person name="Zhou J."/>
            <person name="Wu P."/>
            <person name="Xiong Z."/>
            <person name="Liu N."/>
            <person name="Zhao N."/>
            <person name="Ji M."/>
            <person name="Qiu Y."/>
            <person name="Yang B."/>
        </authorList>
    </citation>
    <scope>NUCLEOTIDE SEQUENCE [LARGE SCALE GENOMIC DNA]</scope>
    <source>
        <strain evidence="1">Ann1</strain>
    </source>
</reference>
<proteinExistence type="predicted"/>
<dbReference type="EMBL" id="CM034401">
    <property type="protein sequence ID" value="KAJ0175797.1"/>
    <property type="molecule type" value="Genomic_DNA"/>
</dbReference>
<comment type="caution">
    <text evidence="1">The sequence shown here is derived from an EMBL/GenBank/DDBJ whole genome shotgun (WGS) entry which is preliminary data.</text>
</comment>